<dbReference type="EMBL" id="JBHLTS010000021">
    <property type="protein sequence ID" value="MFC0514645.1"/>
    <property type="molecule type" value="Genomic_DNA"/>
</dbReference>
<gene>
    <name evidence="1" type="ORF">ACFFGT_10550</name>
</gene>
<accession>A0ABV6L581</accession>
<organism evidence="1 2">
    <name type="scientific">Mucilaginibacter angelicae</name>
    <dbReference type="NCBI Taxonomy" id="869718"/>
    <lineage>
        <taxon>Bacteria</taxon>
        <taxon>Pseudomonadati</taxon>
        <taxon>Bacteroidota</taxon>
        <taxon>Sphingobacteriia</taxon>
        <taxon>Sphingobacteriales</taxon>
        <taxon>Sphingobacteriaceae</taxon>
        <taxon>Mucilaginibacter</taxon>
    </lineage>
</organism>
<name>A0ABV6L581_9SPHI</name>
<evidence type="ECO:0000313" key="2">
    <source>
        <dbReference type="Proteomes" id="UP001589828"/>
    </source>
</evidence>
<sequence length="400" mass="45244">MLQARPKNELDGMNSLLEELSGSSGEAVCILPEVGMLIKKRFLGIGLLARESWAGAAFTLTNDLCLSRYYSYHFMVIASCSDLLRNLMDAQSDRMGCPQRNELFRIFEEELCRLADHLCFFFRKHIEPNQKAPVCWQEHVILKMAAENFRIAGLIAARLPSAGLADILCTYLGRFATGARTFSVGELLYYVDFIMALSGIVSNDGIDELELAEKLIGINFNQLAFFVYEKDKLSLSVRHLSSAGKIAVLKERAGLPLAISSAADLAYDRRLPSLEQMLRYWITEELVLLEAEITRSLPMNLVPKIKLNIPVAQLALIIRLFYQLRFFAEDNLSVIFQFFSANFESKRQQAISPKSLSNEYYDASQITAARVLELLENMIRQLRTTYFPVVAAIGITFLFR</sequence>
<keyword evidence="2" id="KW-1185">Reference proteome</keyword>
<evidence type="ECO:0000313" key="1">
    <source>
        <dbReference type="EMBL" id="MFC0514645.1"/>
    </source>
</evidence>
<dbReference type="RefSeq" id="WP_377022489.1">
    <property type="nucleotide sequence ID" value="NZ_JBHLTS010000021.1"/>
</dbReference>
<dbReference type="Proteomes" id="UP001589828">
    <property type="component" value="Unassembled WGS sequence"/>
</dbReference>
<reference evidence="1 2" key="1">
    <citation type="submission" date="2024-09" db="EMBL/GenBank/DDBJ databases">
        <authorList>
            <person name="Sun Q."/>
            <person name="Mori K."/>
        </authorList>
    </citation>
    <scope>NUCLEOTIDE SEQUENCE [LARGE SCALE GENOMIC DNA]</scope>
    <source>
        <strain evidence="1 2">NCAIM B.02415</strain>
    </source>
</reference>
<comment type="caution">
    <text evidence="1">The sequence shown here is derived from an EMBL/GenBank/DDBJ whole genome shotgun (WGS) entry which is preliminary data.</text>
</comment>
<proteinExistence type="predicted"/>
<protein>
    <submittedName>
        <fullName evidence="1">Uncharacterized protein</fullName>
    </submittedName>
</protein>